<keyword evidence="3" id="KW-1185">Reference proteome</keyword>
<dbReference type="Gene3D" id="3.10.450.720">
    <property type="match status" value="1"/>
</dbReference>
<dbReference type="Proteomes" id="UP000401081">
    <property type="component" value="Unassembled WGS sequence"/>
</dbReference>
<dbReference type="GO" id="GO:0008168">
    <property type="term" value="F:methyltransferase activity"/>
    <property type="evidence" value="ECO:0007669"/>
    <property type="project" value="UniProtKB-KW"/>
</dbReference>
<dbReference type="Pfam" id="PF21150">
    <property type="entry name" value="YebU_pre-PUA_dom"/>
    <property type="match status" value="1"/>
</dbReference>
<organism evidence="2 3">
    <name type="scientific">Kluyvera cryocrescens</name>
    <name type="common">Kluyvera citrophila</name>
    <dbReference type="NCBI Taxonomy" id="580"/>
    <lineage>
        <taxon>Bacteria</taxon>
        <taxon>Pseudomonadati</taxon>
        <taxon>Pseudomonadota</taxon>
        <taxon>Gammaproteobacteria</taxon>
        <taxon>Enterobacterales</taxon>
        <taxon>Enterobacteriaceae</taxon>
        <taxon>Kluyvera</taxon>
    </lineage>
</organism>
<evidence type="ECO:0000259" key="1">
    <source>
        <dbReference type="Pfam" id="PF21150"/>
    </source>
</evidence>
<dbReference type="EC" id="2.1.1.178" evidence="2"/>
<protein>
    <submittedName>
        <fullName evidence="2">Ribosomal RNA small subunit methyltransferase F</fullName>
        <ecNumber evidence="2">2.1.1.178</ecNumber>
    </submittedName>
</protein>
<keyword evidence="2" id="KW-0808">Transferase</keyword>
<accession>A0A485A827</accession>
<evidence type="ECO:0000313" key="3">
    <source>
        <dbReference type="Proteomes" id="UP000401081"/>
    </source>
</evidence>
<keyword evidence="2" id="KW-0489">Methyltransferase</keyword>
<proteinExistence type="predicted"/>
<dbReference type="AlphaFoldDB" id="A0A485A827"/>
<feature type="domain" description="Ribosomal RNA small subunit methyltransferase F pre-PUA" evidence="1">
    <location>
        <begin position="1"/>
        <end position="49"/>
    </location>
</feature>
<reference evidence="2 3" key="1">
    <citation type="submission" date="2019-03" db="EMBL/GenBank/DDBJ databases">
        <authorList>
            <consortium name="Pathogen Informatics"/>
        </authorList>
    </citation>
    <scope>NUCLEOTIDE SEQUENCE [LARGE SCALE GENOMIC DNA]</scope>
    <source>
        <strain evidence="2 3">NCTC12993</strain>
    </source>
</reference>
<name>A0A485A827_KLUCR</name>
<gene>
    <name evidence="2" type="primary">rsmF_2</name>
    <name evidence="2" type="ORF">NCTC12993_00282</name>
</gene>
<evidence type="ECO:0000313" key="2">
    <source>
        <dbReference type="EMBL" id="VFS55898.1"/>
    </source>
</evidence>
<dbReference type="GO" id="GO:0032259">
    <property type="term" value="P:methylation"/>
    <property type="evidence" value="ECO:0007669"/>
    <property type="project" value="UniProtKB-KW"/>
</dbReference>
<dbReference type="InterPro" id="IPR048457">
    <property type="entry name" value="YebU_pre-PUA_dom"/>
</dbReference>
<dbReference type="EMBL" id="CAADJD010000004">
    <property type="protein sequence ID" value="VFS55898.1"/>
    <property type="molecule type" value="Genomic_DNA"/>
</dbReference>
<sequence length="54" mass="6350">MKTRESAEVASAARKVGIEWDESLALWQRDKEIWLFPTEIEPLLGKVRFLADRY</sequence>